<accession>A0A4V3WCI4</accession>
<keyword evidence="7" id="KW-0472">Membrane</keyword>
<dbReference type="SMART" id="SM00382">
    <property type="entry name" value="AAA"/>
    <property type="match status" value="1"/>
</dbReference>
<dbReference type="SUPFAM" id="SSF52540">
    <property type="entry name" value="P-loop containing nucleoside triphosphate hydrolases"/>
    <property type="match status" value="1"/>
</dbReference>
<dbReference type="GO" id="GO:0055085">
    <property type="term" value="P:transmembrane transport"/>
    <property type="evidence" value="ECO:0007669"/>
    <property type="project" value="UniProtKB-ARBA"/>
</dbReference>
<comment type="caution">
    <text evidence="9">The sequence shown here is derived from an EMBL/GenBank/DDBJ whole genome shotgun (WGS) entry which is preliminary data.</text>
</comment>
<dbReference type="RefSeq" id="WP_136346683.1">
    <property type="nucleotide sequence ID" value="NZ_SSOC01000001.1"/>
</dbReference>
<comment type="subcellular location">
    <subcellularLocation>
        <location evidence="1">Cell inner membrane</location>
        <topology evidence="1">Peripheral membrane protein</topology>
    </subcellularLocation>
</comment>
<dbReference type="FunFam" id="3.40.50.300:FF:000016">
    <property type="entry name" value="Oligopeptide ABC transporter ATP-binding component"/>
    <property type="match status" value="1"/>
</dbReference>
<comment type="similarity">
    <text evidence="2">Belongs to the ABC transporter superfamily.</text>
</comment>
<dbReference type="CDD" id="cd03257">
    <property type="entry name" value="ABC_NikE_OppD_transporters"/>
    <property type="match status" value="1"/>
</dbReference>
<evidence type="ECO:0000256" key="7">
    <source>
        <dbReference type="ARBA" id="ARBA00023136"/>
    </source>
</evidence>
<dbReference type="InterPro" id="IPR027417">
    <property type="entry name" value="P-loop_NTPase"/>
</dbReference>
<dbReference type="Pfam" id="PF00005">
    <property type="entry name" value="ABC_tran"/>
    <property type="match status" value="1"/>
</dbReference>
<dbReference type="AlphaFoldDB" id="A0A4V3WCI4"/>
<keyword evidence="3" id="KW-0813">Transport</keyword>
<dbReference type="PANTHER" id="PTHR43297">
    <property type="entry name" value="OLIGOPEPTIDE TRANSPORT ATP-BINDING PROTEIN APPD"/>
    <property type="match status" value="1"/>
</dbReference>
<evidence type="ECO:0000259" key="8">
    <source>
        <dbReference type="PROSITE" id="PS50893"/>
    </source>
</evidence>
<name>A0A4V3WCI4_9RHOO</name>
<dbReference type="GO" id="GO:0005524">
    <property type="term" value="F:ATP binding"/>
    <property type="evidence" value="ECO:0007669"/>
    <property type="project" value="UniProtKB-KW"/>
</dbReference>
<keyword evidence="4" id="KW-1003">Cell membrane</keyword>
<dbReference type="PROSITE" id="PS00211">
    <property type="entry name" value="ABC_TRANSPORTER_1"/>
    <property type="match status" value="1"/>
</dbReference>
<dbReference type="NCBIfam" id="TIGR01727">
    <property type="entry name" value="oligo_HPY"/>
    <property type="match status" value="1"/>
</dbReference>
<reference evidence="9 10" key="1">
    <citation type="submission" date="2019-04" db="EMBL/GenBank/DDBJ databases">
        <title>Azoarcus nasutitermitis sp. nov. isolated from termite nest.</title>
        <authorList>
            <person name="Lin S.-Y."/>
            <person name="Hameed A."/>
            <person name="Hsu Y.-H."/>
            <person name="Young C.-C."/>
        </authorList>
    </citation>
    <scope>NUCLEOTIDE SEQUENCE [LARGE SCALE GENOMIC DNA]</scope>
    <source>
        <strain evidence="9 10">CC-YHH838</strain>
    </source>
</reference>
<dbReference type="GO" id="GO:0015833">
    <property type="term" value="P:peptide transport"/>
    <property type="evidence" value="ECO:0007669"/>
    <property type="project" value="InterPro"/>
</dbReference>
<dbReference type="GO" id="GO:0016887">
    <property type="term" value="F:ATP hydrolysis activity"/>
    <property type="evidence" value="ECO:0007669"/>
    <property type="project" value="InterPro"/>
</dbReference>
<protein>
    <submittedName>
        <fullName evidence="9">ABC transporter ATP-binding protein</fullName>
    </submittedName>
</protein>
<evidence type="ECO:0000256" key="6">
    <source>
        <dbReference type="ARBA" id="ARBA00022840"/>
    </source>
</evidence>
<dbReference type="OrthoDB" id="9802772at2"/>
<keyword evidence="5" id="KW-0547">Nucleotide-binding</keyword>
<evidence type="ECO:0000256" key="2">
    <source>
        <dbReference type="ARBA" id="ARBA00005417"/>
    </source>
</evidence>
<evidence type="ECO:0000256" key="3">
    <source>
        <dbReference type="ARBA" id="ARBA00022448"/>
    </source>
</evidence>
<dbReference type="Pfam" id="PF08352">
    <property type="entry name" value="oligo_HPY"/>
    <property type="match status" value="1"/>
</dbReference>
<dbReference type="InterPro" id="IPR003439">
    <property type="entry name" value="ABC_transporter-like_ATP-bd"/>
</dbReference>
<dbReference type="Gene3D" id="3.40.50.300">
    <property type="entry name" value="P-loop containing nucleotide triphosphate hydrolases"/>
    <property type="match status" value="1"/>
</dbReference>
<evidence type="ECO:0000256" key="5">
    <source>
        <dbReference type="ARBA" id="ARBA00022741"/>
    </source>
</evidence>
<evidence type="ECO:0000256" key="4">
    <source>
        <dbReference type="ARBA" id="ARBA00022475"/>
    </source>
</evidence>
<dbReference type="GO" id="GO:0005886">
    <property type="term" value="C:plasma membrane"/>
    <property type="evidence" value="ECO:0007669"/>
    <property type="project" value="UniProtKB-SubCell"/>
</dbReference>
<dbReference type="InterPro" id="IPR017871">
    <property type="entry name" value="ABC_transporter-like_CS"/>
</dbReference>
<keyword evidence="10" id="KW-1185">Reference proteome</keyword>
<evidence type="ECO:0000313" key="10">
    <source>
        <dbReference type="Proteomes" id="UP000308430"/>
    </source>
</evidence>
<dbReference type="PANTHER" id="PTHR43297:SF2">
    <property type="entry name" value="DIPEPTIDE TRANSPORT ATP-BINDING PROTEIN DPPD"/>
    <property type="match status" value="1"/>
</dbReference>
<keyword evidence="6 9" id="KW-0067">ATP-binding</keyword>
<dbReference type="InterPro" id="IPR003593">
    <property type="entry name" value="AAA+_ATPase"/>
</dbReference>
<proteinExistence type="inferred from homology"/>
<feature type="domain" description="ABC transporter" evidence="8">
    <location>
        <begin position="18"/>
        <end position="267"/>
    </location>
</feature>
<sequence>MTASTTTPSGDDAPLLAVDGLSVQFQTRRGTAHVLDEVGFTLARGQTLGLVGESGCGKSMTALAMMRLIPQPPGRIAAGSVRLHGRELLALPEAEMRRVRGNRLSMIFQEPMTSLNPVFTIGEQIAESVRLHLGLDRRAALAHAVDMLAAVGIPAPARRAHDYPHHFSGGMRQRAMIAMALACSPDALIADEPTTALDVTVQAQIFDLMAELRERTGTAILLITHDMGAVAEMADRVAVMYAGRIVEEGGVHDILERPLHPYTQGLVACAPGRRRTAPGETLREIPGTVPSLLRRAEACAFAERCEHARPLCRQRPPPGSQPASGRRVRCWLYPETTPADTASPA</sequence>
<dbReference type="InterPro" id="IPR013563">
    <property type="entry name" value="Oligopep_ABC_C"/>
</dbReference>
<gene>
    <name evidence="9" type="ORF">E6C76_02535</name>
</gene>
<dbReference type="Proteomes" id="UP000308430">
    <property type="component" value="Unassembled WGS sequence"/>
</dbReference>
<dbReference type="InterPro" id="IPR050388">
    <property type="entry name" value="ABC_Ni/Peptide_Import"/>
</dbReference>
<organism evidence="9 10">
    <name type="scientific">Pseudothauera nasutitermitis</name>
    <dbReference type="NCBI Taxonomy" id="2565930"/>
    <lineage>
        <taxon>Bacteria</taxon>
        <taxon>Pseudomonadati</taxon>
        <taxon>Pseudomonadota</taxon>
        <taxon>Betaproteobacteria</taxon>
        <taxon>Rhodocyclales</taxon>
        <taxon>Zoogloeaceae</taxon>
        <taxon>Pseudothauera</taxon>
    </lineage>
</organism>
<evidence type="ECO:0000256" key="1">
    <source>
        <dbReference type="ARBA" id="ARBA00004417"/>
    </source>
</evidence>
<dbReference type="PROSITE" id="PS50893">
    <property type="entry name" value="ABC_TRANSPORTER_2"/>
    <property type="match status" value="1"/>
</dbReference>
<evidence type="ECO:0000313" key="9">
    <source>
        <dbReference type="EMBL" id="THF67274.1"/>
    </source>
</evidence>
<dbReference type="EMBL" id="SSOC01000001">
    <property type="protein sequence ID" value="THF67274.1"/>
    <property type="molecule type" value="Genomic_DNA"/>
</dbReference>